<evidence type="ECO:0000313" key="3">
    <source>
        <dbReference type="Proteomes" id="UP000792457"/>
    </source>
</evidence>
<reference evidence="2" key="2">
    <citation type="submission" date="2017-10" db="EMBL/GenBank/DDBJ databases">
        <title>Ladona fulva Genome sequencing and assembly.</title>
        <authorList>
            <person name="Murali S."/>
            <person name="Richards S."/>
            <person name="Bandaranaike D."/>
            <person name="Bellair M."/>
            <person name="Blankenburg K."/>
            <person name="Chao H."/>
            <person name="Dinh H."/>
            <person name="Doddapaneni H."/>
            <person name="Dugan-Rocha S."/>
            <person name="Elkadiri S."/>
            <person name="Gnanaolivu R."/>
            <person name="Hernandez B."/>
            <person name="Skinner E."/>
            <person name="Javaid M."/>
            <person name="Lee S."/>
            <person name="Li M."/>
            <person name="Ming W."/>
            <person name="Munidasa M."/>
            <person name="Muniz J."/>
            <person name="Nguyen L."/>
            <person name="Hughes D."/>
            <person name="Osuji N."/>
            <person name="Pu L.-L."/>
            <person name="Puazo M."/>
            <person name="Qu C."/>
            <person name="Quiroz J."/>
            <person name="Raj R."/>
            <person name="Weissenberger G."/>
            <person name="Xin Y."/>
            <person name="Zou X."/>
            <person name="Han Y."/>
            <person name="Worley K."/>
            <person name="Muzny D."/>
            <person name="Gibbs R."/>
        </authorList>
    </citation>
    <scope>NUCLEOTIDE SEQUENCE</scope>
    <source>
        <strain evidence="2">Sampled in the wild</strain>
    </source>
</reference>
<organism evidence="2 3">
    <name type="scientific">Ladona fulva</name>
    <name type="common">Scarce chaser dragonfly</name>
    <name type="synonym">Libellula fulva</name>
    <dbReference type="NCBI Taxonomy" id="123851"/>
    <lineage>
        <taxon>Eukaryota</taxon>
        <taxon>Metazoa</taxon>
        <taxon>Ecdysozoa</taxon>
        <taxon>Arthropoda</taxon>
        <taxon>Hexapoda</taxon>
        <taxon>Insecta</taxon>
        <taxon>Pterygota</taxon>
        <taxon>Palaeoptera</taxon>
        <taxon>Odonata</taxon>
        <taxon>Epiprocta</taxon>
        <taxon>Anisoptera</taxon>
        <taxon>Libelluloidea</taxon>
        <taxon>Libellulidae</taxon>
        <taxon>Ladona</taxon>
    </lineage>
</organism>
<name>A0A8K0K8D7_LADFU</name>
<dbReference type="Proteomes" id="UP000792457">
    <property type="component" value="Unassembled WGS sequence"/>
</dbReference>
<proteinExistence type="predicted"/>
<reference evidence="2" key="1">
    <citation type="submission" date="2013-04" db="EMBL/GenBank/DDBJ databases">
        <authorList>
            <person name="Qu J."/>
            <person name="Murali S.C."/>
            <person name="Bandaranaike D."/>
            <person name="Bellair M."/>
            <person name="Blankenburg K."/>
            <person name="Chao H."/>
            <person name="Dinh H."/>
            <person name="Doddapaneni H."/>
            <person name="Downs B."/>
            <person name="Dugan-Rocha S."/>
            <person name="Elkadiri S."/>
            <person name="Gnanaolivu R.D."/>
            <person name="Hernandez B."/>
            <person name="Javaid M."/>
            <person name="Jayaseelan J.C."/>
            <person name="Lee S."/>
            <person name="Li M."/>
            <person name="Ming W."/>
            <person name="Munidasa M."/>
            <person name="Muniz J."/>
            <person name="Nguyen L."/>
            <person name="Ongeri F."/>
            <person name="Osuji N."/>
            <person name="Pu L.-L."/>
            <person name="Puazo M."/>
            <person name="Qu C."/>
            <person name="Quiroz J."/>
            <person name="Raj R."/>
            <person name="Weissenberger G."/>
            <person name="Xin Y."/>
            <person name="Zou X."/>
            <person name="Han Y."/>
            <person name="Richards S."/>
            <person name="Worley K."/>
            <person name="Muzny D."/>
            <person name="Gibbs R."/>
        </authorList>
    </citation>
    <scope>NUCLEOTIDE SEQUENCE</scope>
    <source>
        <strain evidence="2">Sampled in the wild</strain>
    </source>
</reference>
<gene>
    <name evidence="2" type="ORF">J437_LFUL000945</name>
</gene>
<keyword evidence="3" id="KW-1185">Reference proteome</keyword>
<dbReference type="OrthoDB" id="8197113at2759"/>
<accession>A0A8K0K8D7</accession>
<dbReference type="EMBL" id="KZ308428">
    <property type="protein sequence ID" value="KAG8229424.1"/>
    <property type="molecule type" value="Genomic_DNA"/>
</dbReference>
<feature type="compositionally biased region" description="Polar residues" evidence="1">
    <location>
        <begin position="67"/>
        <end position="78"/>
    </location>
</feature>
<evidence type="ECO:0000256" key="1">
    <source>
        <dbReference type="SAM" id="MobiDB-lite"/>
    </source>
</evidence>
<feature type="region of interest" description="Disordered" evidence="1">
    <location>
        <begin position="25"/>
        <end position="89"/>
    </location>
</feature>
<evidence type="ECO:0000313" key="2">
    <source>
        <dbReference type="EMBL" id="KAG8229424.1"/>
    </source>
</evidence>
<dbReference type="AlphaFoldDB" id="A0A8K0K8D7"/>
<comment type="caution">
    <text evidence="2">The sequence shown here is derived from an EMBL/GenBank/DDBJ whole genome shotgun (WGS) entry which is preliminary data.</text>
</comment>
<sequence>MHYENLLPPSYDEYLAQKMQGLGGIGSSGSGASSMVPPGGGPPYSWRPCDHRDGGNIVPTPAPFPLSTPSRISQQNVSRAMASSYEPNQGQQGQHCCTCSKCKTRYGYYDDNSGNDVLFTLETQTAMQGILTDGVALCCMM</sequence>
<protein>
    <submittedName>
        <fullName evidence="2">Uncharacterized protein</fullName>
    </submittedName>
</protein>